<name>A0ACB7HMV3_MANES</name>
<sequence>MLVTGGNSRLLDDFKLRMQSKFEMLDLGIMSYFFGLKIEQGADSIFVSQRKNALKMLKKFNLDYYKSVVVSLVVNEKLSKDDGAEPADASLYRSLVGSLIYLTASRPDLMYSVSLLSRFMHSSSQLHFVLRYLKGTAEFGLALQAMFFFLGSGPFSWNSRKQEMPLQILVQHGRTRLKFYFLREVENNSEIKLLHCKSNEQLADILIKVLSKNKFAELRKKFGISRKNSKEECRLMRLLLDT</sequence>
<dbReference type="Proteomes" id="UP000091857">
    <property type="component" value="Chromosome 5"/>
</dbReference>
<accession>A0ACB7HMV3</accession>
<comment type="caution">
    <text evidence="1">The sequence shown here is derived from an EMBL/GenBank/DDBJ whole genome shotgun (WGS) entry which is preliminary data.</text>
</comment>
<protein>
    <submittedName>
        <fullName evidence="1">Uncharacterized protein</fullName>
    </submittedName>
</protein>
<evidence type="ECO:0000313" key="2">
    <source>
        <dbReference type="Proteomes" id="UP000091857"/>
    </source>
</evidence>
<keyword evidence="2" id="KW-1185">Reference proteome</keyword>
<reference evidence="2" key="1">
    <citation type="journal article" date="2016" name="Nat. Biotechnol.">
        <title>Sequencing wild and cultivated cassava and related species reveals extensive interspecific hybridization and genetic diversity.</title>
        <authorList>
            <person name="Bredeson J.V."/>
            <person name="Lyons J.B."/>
            <person name="Prochnik S.E."/>
            <person name="Wu G.A."/>
            <person name="Ha C.M."/>
            <person name="Edsinger-Gonzales E."/>
            <person name="Grimwood J."/>
            <person name="Schmutz J."/>
            <person name="Rabbi I.Y."/>
            <person name="Egesi C."/>
            <person name="Nauluvula P."/>
            <person name="Lebot V."/>
            <person name="Ndunguru J."/>
            <person name="Mkamilo G."/>
            <person name="Bart R.S."/>
            <person name="Setter T.L."/>
            <person name="Gleadow R.M."/>
            <person name="Kulakow P."/>
            <person name="Ferguson M.E."/>
            <person name="Rounsley S."/>
            <person name="Rokhsar D.S."/>
        </authorList>
    </citation>
    <scope>NUCLEOTIDE SEQUENCE [LARGE SCALE GENOMIC DNA]</scope>
    <source>
        <strain evidence="2">cv. AM560-2</strain>
    </source>
</reference>
<evidence type="ECO:0000313" key="1">
    <source>
        <dbReference type="EMBL" id="KAG8653315.1"/>
    </source>
</evidence>
<proteinExistence type="predicted"/>
<dbReference type="EMBL" id="CM004391">
    <property type="protein sequence ID" value="KAG8653315.1"/>
    <property type="molecule type" value="Genomic_DNA"/>
</dbReference>
<organism evidence="1 2">
    <name type="scientific">Manihot esculenta</name>
    <name type="common">Cassava</name>
    <name type="synonym">Jatropha manihot</name>
    <dbReference type="NCBI Taxonomy" id="3983"/>
    <lineage>
        <taxon>Eukaryota</taxon>
        <taxon>Viridiplantae</taxon>
        <taxon>Streptophyta</taxon>
        <taxon>Embryophyta</taxon>
        <taxon>Tracheophyta</taxon>
        <taxon>Spermatophyta</taxon>
        <taxon>Magnoliopsida</taxon>
        <taxon>eudicotyledons</taxon>
        <taxon>Gunneridae</taxon>
        <taxon>Pentapetalae</taxon>
        <taxon>rosids</taxon>
        <taxon>fabids</taxon>
        <taxon>Malpighiales</taxon>
        <taxon>Euphorbiaceae</taxon>
        <taxon>Crotonoideae</taxon>
        <taxon>Manihoteae</taxon>
        <taxon>Manihot</taxon>
    </lineage>
</organism>
<gene>
    <name evidence="1" type="ORF">MANES_05G012904v8</name>
</gene>